<dbReference type="Proteomes" id="UP000029273">
    <property type="component" value="Unassembled WGS sequence"/>
</dbReference>
<name>A0A1A6C6A9_9GAMM</name>
<comment type="caution">
    <text evidence="1">The sequence shown here is derived from an EMBL/GenBank/DDBJ whole genome shotgun (WGS) entry which is preliminary data.</text>
</comment>
<keyword evidence="2" id="KW-1185">Reference proteome</keyword>
<reference evidence="1 2" key="1">
    <citation type="journal article" date="2014" name="Genome Announc.">
        <title>Draft Genome Sequence of the Iron-Oxidizing, Acidophilic, and Halotolerant 'Thiobacillus prosperus' Type Strain DSM 5130.</title>
        <authorList>
            <person name="Ossandon F.J."/>
            <person name="Cardenas J.P."/>
            <person name="Corbett M."/>
            <person name="Quatrini R."/>
            <person name="Holmes D.S."/>
            <person name="Watkin E."/>
        </authorList>
    </citation>
    <scope>NUCLEOTIDE SEQUENCE [LARGE SCALE GENOMIC DNA]</scope>
    <source>
        <strain evidence="1 2">DSM 5130</strain>
    </source>
</reference>
<accession>A0A1A6C6A9</accession>
<gene>
    <name evidence="1" type="ORF">Thpro_021151</name>
</gene>
<evidence type="ECO:0000313" key="2">
    <source>
        <dbReference type="Proteomes" id="UP000029273"/>
    </source>
</evidence>
<dbReference type="AlphaFoldDB" id="A0A1A6C6A9"/>
<dbReference type="EMBL" id="JQSG02000002">
    <property type="protein sequence ID" value="OBS10101.1"/>
    <property type="molecule type" value="Genomic_DNA"/>
</dbReference>
<sequence>MLGSIVTRHGGRILVSLSGRSAHGVLWVMGGSSGSGRRPCRTVDCGG</sequence>
<proteinExistence type="predicted"/>
<evidence type="ECO:0000313" key="1">
    <source>
        <dbReference type="EMBL" id="OBS10101.1"/>
    </source>
</evidence>
<protein>
    <submittedName>
        <fullName evidence="1">Uncharacterized protein</fullName>
    </submittedName>
</protein>
<organism evidence="1 2">
    <name type="scientific">Acidihalobacter prosperus</name>
    <dbReference type="NCBI Taxonomy" id="160660"/>
    <lineage>
        <taxon>Bacteria</taxon>
        <taxon>Pseudomonadati</taxon>
        <taxon>Pseudomonadota</taxon>
        <taxon>Gammaproteobacteria</taxon>
        <taxon>Chromatiales</taxon>
        <taxon>Ectothiorhodospiraceae</taxon>
        <taxon>Acidihalobacter</taxon>
    </lineage>
</organism>